<dbReference type="SUPFAM" id="SSF48403">
    <property type="entry name" value="Ankyrin repeat"/>
    <property type="match status" value="1"/>
</dbReference>
<dbReference type="PROSITE" id="PS50297">
    <property type="entry name" value="ANK_REP_REGION"/>
    <property type="match status" value="1"/>
</dbReference>
<dbReference type="InterPro" id="IPR042335">
    <property type="entry name" value="ANKRD53"/>
</dbReference>
<dbReference type="GO" id="GO:0000922">
    <property type="term" value="C:spindle pole"/>
    <property type="evidence" value="ECO:0007669"/>
    <property type="project" value="TreeGrafter"/>
</dbReference>
<dbReference type="InterPro" id="IPR002110">
    <property type="entry name" value="Ankyrin_rpt"/>
</dbReference>
<organism evidence="3 4">
    <name type="scientific">Camelus dromedarius</name>
    <name type="common">Dromedary</name>
    <name type="synonym">Arabian camel</name>
    <dbReference type="NCBI Taxonomy" id="9838"/>
    <lineage>
        <taxon>Eukaryota</taxon>
        <taxon>Metazoa</taxon>
        <taxon>Chordata</taxon>
        <taxon>Craniata</taxon>
        <taxon>Vertebrata</taxon>
        <taxon>Euteleostomi</taxon>
        <taxon>Mammalia</taxon>
        <taxon>Eutheria</taxon>
        <taxon>Laurasiatheria</taxon>
        <taxon>Artiodactyla</taxon>
        <taxon>Tylopoda</taxon>
        <taxon>Camelidae</taxon>
        <taxon>Camelus</taxon>
    </lineage>
</organism>
<evidence type="ECO:0000256" key="2">
    <source>
        <dbReference type="SAM" id="MobiDB-lite"/>
    </source>
</evidence>
<dbReference type="GO" id="GO:1902412">
    <property type="term" value="P:regulation of mitotic cytokinesis"/>
    <property type="evidence" value="ECO:0007669"/>
    <property type="project" value="InterPro"/>
</dbReference>
<dbReference type="Pfam" id="PF12796">
    <property type="entry name" value="Ank_2"/>
    <property type="match status" value="2"/>
</dbReference>
<evidence type="ECO:0000256" key="1">
    <source>
        <dbReference type="PROSITE-ProRule" id="PRU00023"/>
    </source>
</evidence>
<sequence>MAVSQISVESLGCTPSSQGPWLCAGKNSRAISEDREAMRRGGGQSKSRFTHSVDSAGHLKRQEKGLEVNWKQHFSQGHATAVKCPNSPHRPPPPPLTLLEKSEKIQPRFPVSKVLASDTGKNGGRERMAASQGFPWDTPRQLRVFVFMQERIQERATAEQNMSRPGGGGVGTEARGLRSPREANCRPPRLGATVGPQGQVRSASRNSMWAVKKVPRKATHSDLLAQGPRCTGSSSLSQDDRELLRAVRTSLGNLEWLRTCLNQDRREIRADDKGFTAIHFAAQSGRLACLQVLVEEYKFPVDLPTNSGQTPLHPVIHRNNEAMALPCIHYLITQGAALNTQTCDGSTPLRLAAHQGLLSCVKQLVQDGTSVHTPDAMGCKPIDYCKIWNHRTCIRFLKDAMWKKDKKDCPLKDQLTLTKQDFLAENQKKKQILREANFEKWLYRKQQPQGQPLVHNTQQEPHTPPRATALSKTPTGGDPQGLPPLPEGTPDTDGAQAALTSSSPAGGLRCGIPATNFQGPPPPRSATHRAPEHDFSNFLKVRADGPGPGGARASAAFRGDHPMKVPQDFSSVTLRDIPQKRRSGPEGGDGTFWTDTVTMKPSWQLCEPIKGSPLCPPPDHLPLTLISVPSGPHVVARLSAQNGLGQDGFSCARKLRLVVFLRDPYPPDNKGKEGRDSFGSLPCRRQTWGASAGEREPSFCHQIGQLLTEH</sequence>
<dbReference type="PANTHER" id="PTHR24160:SF1">
    <property type="entry name" value="ANKYRIN REPEAT DOMAIN-CONTAINING PROTEIN 53"/>
    <property type="match status" value="1"/>
</dbReference>
<feature type="region of interest" description="Disordered" evidence="2">
    <location>
        <begin position="33"/>
        <end position="56"/>
    </location>
</feature>
<feature type="repeat" description="ANK" evidence="1">
    <location>
        <begin position="344"/>
        <end position="376"/>
    </location>
</feature>
<feature type="region of interest" description="Disordered" evidence="2">
    <location>
        <begin position="447"/>
        <end position="530"/>
    </location>
</feature>
<reference evidence="3 4" key="1">
    <citation type="journal article" date="2019" name="Mol. Ecol. Resour.">
        <title>Improving Illumina assemblies with Hi-C and long reads: an example with the North African dromedary.</title>
        <authorList>
            <person name="Elbers J.P."/>
            <person name="Rogers M.F."/>
            <person name="Perelman P.L."/>
            <person name="Proskuryakova A.A."/>
            <person name="Serdyukova N.A."/>
            <person name="Johnson W.E."/>
            <person name="Horin P."/>
            <person name="Corander J."/>
            <person name="Murphy D."/>
            <person name="Burger P.A."/>
        </authorList>
    </citation>
    <scope>NUCLEOTIDE SEQUENCE [LARGE SCALE GENOMIC DNA]</scope>
    <source>
        <strain evidence="3">Drom800</strain>
        <tissue evidence="3">Blood</tissue>
    </source>
</reference>
<feature type="region of interest" description="Disordered" evidence="2">
    <location>
        <begin position="156"/>
        <end position="208"/>
    </location>
</feature>
<dbReference type="GO" id="GO:0031116">
    <property type="term" value="P:positive regulation of microtubule polymerization"/>
    <property type="evidence" value="ECO:0007669"/>
    <property type="project" value="TreeGrafter"/>
</dbReference>
<dbReference type="PROSITE" id="PS50088">
    <property type="entry name" value="ANK_REPEAT"/>
    <property type="match status" value="2"/>
</dbReference>
<gene>
    <name evidence="3" type="ORF">Cadr_000029822</name>
</gene>
<feature type="compositionally biased region" description="Basic and acidic residues" evidence="2">
    <location>
        <begin position="175"/>
        <end position="184"/>
    </location>
</feature>
<dbReference type="SMART" id="SM00248">
    <property type="entry name" value="ANK"/>
    <property type="match status" value="4"/>
</dbReference>
<dbReference type="InterPro" id="IPR036770">
    <property type="entry name" value="Ankyrin_rpt-contain_sf"/>
</dbReference>
<protein>
    <submittedName>
        <fullName evidence="3">Ankyrin repeat domain-containing protein 53</fullName>
    </submittedName>
</protein>
<dbReference type="GO" id="GO:0007080">
    <property type="term" value="P:mitotic metaphase chromosome alignment"/>
    <property type="evidence" value="ECO:0007669"/>
    <property type="project" value="TreeGrafter"/>
</dbReference>
<dbReference type="Gene3D" id="1.25.40.20">
    <property type="entry name" value="Ankyrin repeat-containing domain"/>
    <property type="match status" value="1"/>
</dbReference>
<keyword evidence="4" id="KW-1185">Reference proteome</keyword>
<dbReference type="PANTHER" id="PTHR24160">
    <property type="entry name" value="ANKYRIN REPEAT DOMAIN-CONTAINING PROTEIN 53"/>
    <property type="match status" value="1"/>
</dbReference>
<feature type="repeat" description="ANK" evidence="1">
    <location>
        <begin position="307"/>
        <end position="343"/>
    </location>
</feature>
<accession>A0A5N4CCJ9</accession>
<feature type="compositionally biased region" description="Polar residues" evidence="2">
    <location>
        <begin position="447"/>
        <end position="461"/>
    </location>
</feature>
<name>A0A5N4CCJ9_CAMDR</name>
<dbReference type="AlphaFoldDB" id="A0A5N4CCJ9"/>
<evidence type="ECO:0000313" key="4">
    <source>
        <dbReference type="Proteomes" id="UP000299084"/>
    </source>
</evidence>
<comment type="caution">
    <text evidence="3">The sequence shown here is derived from an EMBL/GenBank/DDBJ whole genome shotgun (WGS) entry which is preliminary data.</text>
</comment>
<dbReference type="GO" id="GO:0060236">
    <property type="term" value="P:regulation of mitotic spindle organization"/>
    <property type="evidence" value="ECO:0007669"/>
    <property type="project" value="TreeGrafter"/>
</dbReference>
<evidence type="ECO:0000313" key="3">
    <source>
        <dbReference type="EMBL" id="KAB1256689.1"/>
    </source>
</evidence>
<dbReference type="Proteomes" id="UP000299084">
    <property type="component" value="Unassembled WGS sequence"/>
</dbReference>
<proteinExistence type="predicted"/>
<keyword evidence="1" id="KW-0040">ANK repeat</keyword>
<dbReference type="EMBL" id="JWIN03000028">
    <property type="protein sequence ID" value="KAB1256689.1"/>
    <property type="molecule type" value="Genomic_DNA"/>
</dbReference>